<dbReference type="SUPFAM" id="SSF53098">
    <property type="entry name" value="Ribonuclease H-like"/>
    <property type="match status" value="1"/>
</dbReference>
<dbReference type="InterPro" id="IPR036397">
    <property type="entry name" value="RNaseH_sf"/>
</dbReference>
<dbReference type="STRING" id="1745343.A0A2J6Q2I5"/>
<dbReference type="PROSITE" id="PS50822">
    <property type="entry name" value="PIWI"/>
    <property type="match status" value="1"/>
</dbReference>
<dbReference type="Pfam" id="PF02171">
    <property type="entry name" value="Piwi"/>
    <property type="match status" value="1"/>
</dbReference>
<dbReference type="AlphaFoldDB" id="A0A2J6Q2I5"/>
<dbReference type="Proteomes" id="UP000235672">
    <property type="component" value="Unassembled WGS sequence"/>
</dbReference>
<name>A0A2J6Q2I5_9HELO</name>
<dbReference type="GO" id="GO:0003676">
    <property type="term" value="F:nucleic acid binding"/>
    <property type="evidence" value="ECO:0007669"/>
    <property type="project" value="InterPro"/>
</dbReference>
<dbReference type="InterPro" id="IPR012337">
    <property type="entry name" value="RNaseH-like_sf"/>
</dbReference>
<organism evidence="2 3">
    <name type="scientific">Hyaloscypha hepaticicola</name>
    <dbReference type="NCBI Taxonomy" id="2082293"/>
    <lineage>
        <taxon>Eukaryota</taxon>
        <taxon>Fungi</taxon>
        <taxon>Dikarya</taxon>
        <taxon>Ascomycota</taxon>
        <taxon>Pezizomycotina</taxon>
        <taxon>Leotiomycetes</taxon>
        <taxon>Helotiales</taxon>
        <taxon>Hyaloscyphaceae</taxon>
        <taxon>Hyaloscypha</taxon>
    </lineage>
</organism>
<dbReference type="PANTHER" id="PTHR22891">
    <property type="entry name" value="EUKARYOTIC TRANSLATION INITIATION FACTOR 2C"/>
    <property type="match status" value="1"/>
</dbReference>
<sequence>MLGNVALKFNYRLGGTNHCLSEPLNFKGATMVVGADVTHPGRTLDAKCPSMAGVVATYDEHAMQYLASARLQPNNTEHIADLEGMMRERLKVYYEWQDPKALPRHILFYRDGVSESQYGEVRQKELPQIRKACRDLAASYGQPVPSICLVIVAKHHHARFYDAPSSNKNILSGVIVDEEVVAPKQFNFYLQAHDSPIATALNAHYVVLEDESGYEADELQRLTHSLSFTGSRATKGLSVCTPARYADFLCTRLRCYMRPALESDLSASMGANREVNTYRQWPNIWNAPHGGQPGPPPRTARENPWDPELNYVMFYL</sequence>
<gene>
    <name evidence="2" type="ORF">NA56DRAFT_679877</name>
</gene>
<evidence type="ECO:0000313" key="2">
    <source>
        <dbReference type="EMBL" id="PMD20404.1"/>
    </source>
</evidence>
<evidence type="ECO:0000313" key="3">
    <source>
        <dbReference type="Proteomes" id="UP000235672"/>
    </source>
</evidence>
<keyword evidence="3" id="KW-1185">Reference proteome</keyword>
<dbReference type="OrthoDB" id="10252740at2759"/>
<accession>A0A2J6Q2I5</accession>
<dbReference type="SMART" id="SM00950">
    <property type="entry name" value="Piwi"/>
    <property type="match status" value="1"/>
</dbReference>
<dbReference type="InterPro" id="IPR003165">
    <property type="entry name" value="Piwi"/>
</dbReference>
<proteinExistence type="predicted"/>
<feature type="domain" description="Piwi" evidence="1">
    <location>
        <begin position="1"/>
        <end position="258"/>
    </location>
</feature>
<reference evidence="2 3" key="1">
    <citation type="submission" date="2016-05" db="EMBL/GenBank/DDBJ databases">
        <title>A degradative enzymes factory behind the ericoid mycorrhizal symbiosis.</title>
        <authorList>
            <consortium name="DOE Joint Genome Institute"/>
            <person name="Martino E."/>
            <person name="Morin E."/>
            <person name="Grelet G."/>
            <person name="Kuo A."/>
            <person name="Kohler A."/>
            <person name="Daghino S."/>
            <person name="Barry K."/>
            <person name="Choi C."/>
            <person name="Cichocki N."/>
            <person name="Clum A."/>
            <person name="Copeland A."/>
            <person name="Hainaut M."/>
            <person name="Haridas S."/>
            <person name="Labutti K."/>
            <person name="Lindquist E."/>
            <person name="Lipzen A."/>
            <person name="Khouja H.-R."/>
            <person name="Murat C."/>
            <person name="Ohm R."/>
            <person name="Olson A."/>
            <person name="Spatafora J."/>
            <person name="Veneault-Fourrey C."/>
            <person name="Henrissat B."/>
            <person name="Grigoriev I."/>
            <person name="Martin F."/>
            <person name="Perotto S."/>
        </authorList>
    </citation>
    <scope>NUCLEOTIDE SEQUENCE [LARGE SCALE GENOMIC DNA]</scope>
    <source>
        <strain evidence="2 3">UAMH 7357</strain>
    </source>
</reference>
<protein>
    <submittedName>
        <fullName evidence="2">Stem cell self-renewal protein Piwi</fullName>
    </submittedName>
</protein>
<dbReference type="EMBL" id="KZ613485">
    <property type="protein sequence ID" value="PMD20404.1"/>
    <property type="molecule type" value="Genomic_DNA"/>
</dbReference>
<evidence type="ECO:0000259" key="1">
    <source>
        <dbReference type="PROSITE" id="PS50822"/>
    </source>
</evidence>
<dbReference type="Gene3D" id="3.30.420.10">
    <property type="entry name" value="Ribonuclease H-like superfamily/Ribonuclease H"/>
    <property type="match status" value="1"/>
</dbReference>